<evidence type="ECO:0000259" key="7">
    <source>
        <dbReference type="Pfam" id="PF01028"/>
    </source>
</evidence>
<dbReference type="Gene3D" id="1.10.132.120">
    <property type="match status" value="1"/>
</dbReference>
<accession>A0A1J5RW41</accession>
<evidence type="ECO:0000256" key="1">
    <source>
        <dbReference type="ARBA" id="ARBA00000213"/>
    </source>
</evidence>
<protein>
    <recommendedName>
        <fullName evidence="3">DNA topoisomerase</fullName>
        <ecNumber evidence="3">5.6.2.1</ecNumber>
    </recommendedName>
</protein>
<proteinExistence type="inferred from homology"/>
<keyword evidence="5" id="KW-0238">DNA-binding</keyword>
<evidence type="ECO:0000256" key="6">
    <source>
        <dbReference type="ARBA" id="ARBA00023235"/>
    </source>
</evidence>
<dbReference type="PRINTS" id="PR00416">
    <property type="entry name" value="EUTPISMRASEI"/>
</dbReference>
<evidence type="ECO:0000256" key="4">
    <source>
        <dbReference type="ARBA" id="ARBA00023029"/>
    </source>
</evidence>
<evidence type="ECO:0000256" key="3">
    <source>
        <dbReference type="ARBA" id="ARBA00012891"/>
    </source>
</evidence>
<feature type="domain" description="DNA topoisomerase IB N-terminal" evidence="8">
    <location>
        <begin position="35"/>
        <end position="83"/>
    </location>
</feature>
<dbReference type="InterPro" id="IPR013500">
    <property type="entry name" value="TopoI_cat_euk"/>
</dbReference>
<dbReference type="Gene3D" id="3.30.66.10">
    <property type="entry name" value="DNA topoisomerase I domain"/>
    <property type="match status" value="1"/>
</dbReference>
<sequence length="355" mass="40260">MTTKHKEYCKSATRAGLHYVTDGFAGISRRRSGKGWSYYDEDGTRIAEMITRERLNALAIPPAWIDVWICPDPDGHIQVTARDARGRKQYRYHASYRAARDQSKFRRMLEFSEILPLLRERVELDLRAGDLTRRQLLATLVRLLDKSLIRVGNDEYARDNHSYGLTTMRSKHALVEGPLLRFSFRGKSGVEHSVTVDDPRIARIVQRCQDMHGQELFQYQDATGKRRVLVADDVNDYLRQTSGRDITAKDFRTWGGTMVAAVTLRALGPADSRTEAERNIVQALDAVAERLGNTRAVCRKYYVHPALLAAYHLGLTAPLEPASVMRSIRRANAPAALRRDEVVVLQFLHESVAGK</sequence>
<dbReference type="InterPro" id="IPR001631">
    <property type="entry name" value="TopoI"/>
</dbReference>
<dbReference type="Gene3D" id="3.90.15.10">
    <property type="entry name" value="Topoisomerase I, Chain A, domain 3"/>
    <property type="match status" value="1"/>
</dbReference>
<dbReference type="EC" id="5.6.2.1" evidence="3"/>
<dbReference type="InterPro" id="IPR011010">
    <property type="entry name" value="DNA_brk_join_enz"/>
</dbReference>
<feature type="domain" description="DNA topoisomerase I catalytic core eukaryotic-type" evidence="7">
    <location>
        <begin position="95"/>
        <end position="304"/>
    </location>
</feature>
<dbReference type="InterPro" id="IPR049331">
    <property type="entry name" value="Top1B_N_bact"/>
</dbReference>
<evidence type="ECO:0000256" key="5">
    <source>
        <dbReference type="ARBA" id="ARBA00023125"/>
    </source>
</evidence>
<keyword evidence="4" id="KW-0799">Topoisomerase</keyword>
<dbReference type="InterPro" id="IPR014711">
    <property type="entry name" value="TopoI_cat_a-hlx-sub_euk"/>
</dbReference>
<dbReference type="PROSITE" id="PS52038">
    <property type="entry name" value="TOPO_IB_2"/>
    <property type="match status" value="1"/>
</dbReference>
<dbReference type="EMBL" id="MLJW01000151">
    <property type="protein sequence ID" value="OIQ96316.1"/>
    <property type="molecule type" value="Genomic_DNA"/>
</dbReference>
<dbReference type="SUPFAM" id="SSF55869">
    <property type="entry name" value="DNA topoisomerase I domain"/>
    <property type="match status" value="1"/>
</dbReference>
<dbReference type="Pfam" id="PF01028">
    <property type="entry name" value="Topoisom_I"/>
    <property type="match status" value="1"/>
</dbReference>
<keyword evidence="6 9" id="KW-0413">Isomerase</keyword>
<comment type="catalytic activity">
    <reaction evidence="1">
        <text>ATP-independent breakage of single-stranded DNA, followed by passage and rejoining.</text>
        <dbReference type="EC" id="5.6.2.1"/>
    </reaction>
</comment>
<dbReference type="GO" id="GO:0003677">
    <property type="term" value="F:DNA binding"/>
    <property type="evidence" value="ECO:0007669"/>
    <property type="project" value="UniProtKB-KW"/>
</dbReference>
<gene>
    <name evidence="9" type="ORF">GALL_217150</name>
</gene>
<comment type="similarity">
    <text evidence="2">Belongs to the type IB topoisomerase family.</text>
</comment>
<evidence type="ECO:0000256" key="2">
    <source>
        <dbReference type="ARBA" id="ARBA00006645"/>
    </source>
</evidence>
<name>A0A1J5RW41_9ZZZZ</name>
<dbReference type="GO" id="GO:0006265">
    <property type="term" value="P:DNA topological change"/>
    <property type="evidence" value="ECO:0007669"/>
    <property type="project" value="InterPro"/>
</dbReference>
<dbReference type="SUPFAM" id="SSF56349">
    <property type="entry name" value="DNA breaking-rejoining enzymes"/>
    <property type="match status" value="1"/>
</dbReference>
<reference evidence="9" key="1">
    <citation type="submission" date="2016-10" db="EMBL/GenBank/DDBJ databases">
        <title>Sequence of Gallionella enrichment culture.</title>
        <authorList>
            <person name="Poehlein A."/>
            <person name="Muehling M."/>
            <person name="Daniel R."/>
        </authorList>
    </citation>
    <scope>NUCLEOTIDE SEQUENCE</scope>
</reference>
<dbReference type="Pfam" id="PF21338">
    <property type="entry name" value="Top1B_N_bact"/>
    <property type="match status" value="1"/>
</dbReference>
<dbReference type="AlphaFoldDB" id="A0A1J5RW41"/>
<comment type="caution">
    <text evidence="9">The sequence shown here is derived from an EMBL/GenBank/DDBJ whole genome shotgun (WGS) entry which is preliminary data.</text>
</comment>
<evidence type="ECO:0000259" key="8">
    <source>
        <dbReference type="Pfam" id="PF21338"/>
    </source>
</evidence>
<evidence type="ECO:0000313" key="9">
    <source>
        <dbReference type="EMBL" id="OIQ96316.1"/>
    </source>
</evidence>
<dbReference type="InterPro" id="IPR035447">
    <property type="entry name" value="DNA_topo_I_N_sf"/>
</dbReference>
<dbReference type="GO" id="GO:0003917">
    <property type="term" value="F:DNA topoisomerase type I (single strand cut, ATP-independent) activity"/>
    <property type="evidence" value="ECO:0007669"/>
    <property type="project" value="UniProtKB-EC"/>
</dbReference>
<organism evidence="9">
    <name type="scientific">mine drainage metagenome</name>
    <dbReference type="NCBI Taxonomy" id="410659"/>
    <lineage>
        <taxon>unclassified sequences</taxon>
        <taxon>metagenomes</taxon>
        <taxon>ecological metagenomes</taxon>
    </lineage>
</organism>